<evidence type="ECO:0000313" key="1">
    <source>
        <dbReference type="EMBL" id="JAP20443.1"/>
    </source>
</evidence>
<reference evidence="1" key="1">
    <citation type="submission" date="2015-12" db="EMBL/GenBank/DDBJ databases">
        <title>Gene expression during late stages of embryo sac development: a critical building block for successful pollen-pistil interactions.</title>
        <authorList>
            <person name="Liu Y."/>
            <person name="Joly V."/>
            <person name="Sabar M."/>
            <person name="Matton D.P."/>
        </authorList>
    </citation>
    <scope>NUCLEOTIDE SEQUENCE</scope>
</reference>
<protein>
    <submittedName>
        <fullName evidence="1">Putative ovule protein</fullName>
    </submittedName>
</protein>
<dbReference type="EMBL" id="GEDG01018845">
    <property type="protein sequence ID" value="JAP20443.1"/>
    <property type="molecule type" value="Transcribed_RNA"/>
</dbReference>
<sequence>MLNGEWDVPWSVTLEVNSINRLRELMTVRVQHFLREGNTLADFFANLVFHFAGTIEFNQFQEVPRAGKAIINADKYGFPHLRTRQTNHPMSNNTYSY</sequence>
<proteinExistence type="predicted"/>
<organism evidence="1">
    <name type="scientific">Solanum chacoense</name>
    <name type="common">Chaco potato</name>
    <dbReference type="NCBI Taxonomy" id="4108"/>
    <lineage>
        <taxon>Eukaryota</taxon>
        <taxon>Viridiplantae</taxon>
        <taxon>Streptophyta</taxon>
        <taxon>Embryophyta</taxon>
        <taxon>Tracheophyta</taxon>
        <taxon>Spermatophyta</taxon>
        <taxon>Magnoliopsida</taxon>
        <taxon>eudicotyledons</taxon>
        <taxon>Gunneridae</taxon>
        <taxon>Pentapetalae</taxon>
        <taxon>asterids</taxon>
        <taxon>lamiids</taxon>
        <taxon>Solanales</taxon>
        <taxon>Solanaceae</taxon>
        <taxon>Solanoideae</taxon>
        <taxon>Solaneae</taxon>
        <taxon>Solanum</taxon>
    </lineage>
</organism>
<accession>A0A0V0HLT4</accession>
<name>A0A0V0HLT4_SOLCH</name>
<dbReference type="AlphaFoldDB" id="A0A0V0HLT4"/>